<proteinExistence type="predicted"/>
<dbReference type="InterPro" id="IPR008948">
    <property type="entry name" value="L-Aspartase-like"/>
</dbReference>
<dbReference type="HOGENOM" id="CLU_2174440_0_0_1"/>
<keyword evidence="2" id="KW-1185">Reference proteome</keyword>
<dbReference type="InterPro" id="IPR047136">
    <property type="entry name" value="PurB_bact"/>
</dbReference>
<dbReference type="eggNOG" id="KOG2700">
    <property type="taxonomic scope" value="Eukaryota"/>
</dbReference>
<dbReference type="Gramene" id="fgenesh1_pm.C_scaffold_4000544">
    <property type="protein sequence ID" value="fgenesh1_pm.C_scaffold_4000544"/>
    <property type="gene ID" value="fgenesh1_pm.C_scaffold_4000544"/>
</dbReference>
<sequence>MVCASSRELEMSNLTALSPLDGRFWRKFKELASSMSEFRLIYFRALGEIKWLPKLSNTLSKSLKFQALAKKLRFTCKAMEKIEKVTNHDVKAVDYFLDQKCESHQDIAKV</sequence>
<dbReference type="GO" id="GO:0003824">
    <property type="term" value="F:catalytic activity"/>
    <property type="evidence" value="ECO:0007669"/>
    <property type="project" value="InterPro"/>
</dbReference>
<name>D7LFH5_ARALL</name>
<organism evidence="2">
    <name type="scientific">Arabidopsis lyrata subsp. lyrata</name>
    <name type="common">Lyre-leaved rock-cress</name>
    <dbReference type="NCBI Taxonomy" id="81972"/>
    <lineage>
        <taxon>Eukaryota</taxon>
        <taxon>Viridiplantae</taxon>
        <taxon>Streptophyta</taxon>
        <taxon>Embryophyta</taxon>
        <taxon>Tracheophyta</taxon>
        <taxon>Spermatophyta</taxon>
        <taxon>Magnoliopsida</taxon>
        <taxon>eudicotyledons</taxon>
        <taxon>Gunneridae</taxon>
        <taxon>Pentapetalae</taxon>
        <taxon>rosids</taxon>
        <taxon>malvids</taxon>
        <taxon>Brassicales</taxon>
        <taxon>Brassicaceae</taxon>
        <taxon>Camelineae</taxon>
        <taxon>Arabidopsis</taxon>
    </lineage>
</organism>
<dbReference type="STRING" id="81972.D7LFH5"/>
<dbReference type="PANTHER" id="PTHR43411:SF1">
    <property type="entry name" value="ADENYLOSUCCINATE LYASE"/>
    <property type="match status" value="1"/>
</dbReference>
<dbReference type="AlphaFoldDB" id="D7LFH5"/>
<dbReference type="EMBL" id="GL348716">
    <property type="protein sequence ID" value="EFH55290.1"/>
    <property type="molecule type" value="Genomic_DNA"/>
</dbReference>
<dbReference type="Gene3D" id="1.10.275.10">
    <property type="entry name" value="Fumarase/aspartase (N-terminal domain)"/>
    <property type="match status" value="1"/>
</dbReference>
<dbReference type="InterPro" id="IPR024083">
    <property type="entry name" value="Fumarase/histidase_N"/>
</dbReference>
<dbReference type="PANTHER" id="PTHR43411">
    <property type="entry name" value="ADENYLOSUCCINATE LYASE"/>
    <property type="match status" value="1"/>
</dbReference>
<dbReference type="SUPFAM" id="SSF48557">
    <property type="entry name" value="L-aspartase-like"/>
    <property type="match status" value="1"/>
</dbReference>
<evidence type="ECO:0000313" key="2">
    <source>
        <dbReference type="Proteomes" id="UP000008694"/>
    </source>
</evidence>
<gene>
    <name evidence="1" type="ORF">ARALYDRAFT_320487</name>
</gene>
<protein>
    <submittedName>
        <fullName evidence="1">Uncharacterized protein</fullName>
    </submittedName>
</protein>
<reference evidence="2" key="1">
    <citation type="journal article" date="2011" name="Nat. Genet.">
        <title>The Arabidopsis lyrata genome sequence and the basis of rapid genome size change.</title>
        <authorList>
            <person name="Hu T.T."/>
            <person name="Pattyn P."/>
            <person name="Bakker E.G."/>
            <person name="Cao J."/>
            <person name="Cheng J.-F."/>
            <person name="Clark R.M."/>
            <person name="Fahlgren N."/>
            <person name="Fawcett J.A."/>
            <person name="Grimwood J."/>
            <person name="Gundlach H."/>
            <person name="Haberer G."/>
            <person name="Hollister J.D."/>
            <person name="Ossowski S."/>
            <person name="Ottilar R.P."/>
            <person name="Salamov A.A."/>
            <person name="Schneeberger K."/>
            <person name="Spannagl M."/>
            <person name="Wang X."/>
            <person name="Yang L."/>
            <person name="Nasrallah M.E."/>
            <person name="Bergelson J."/>
            <person name="Carrington J.C."/>
            <person name="Gaut B.S."/>
            <person name="Schmutz J."/>
            <person name="Mayer K.F.X."/>
            <person name="Van de Peer Y."/>
            <person name="Grigoriev I.V."/>
            <person name="Nordborg M."/>
            <person name="Weigel D."/>
            <person name="Guo Y.-L."/>
        </authorList>
    </citation>
    <scope>NUCLEOTIDE SEQUENCE [LARGE SCALE GENOMIC DNA]</scope>
    <source>
        <strain evidence="2">cv. MN47</strain>
    </source>
</reference>
<accession>D7LFH5</accession>
<evidence type="ECO:0000313" key="1">
    <source>
        <dbReference type="EMBL" id="EFH55290.1"/>
    </source>
</evidence>
<dbReference type="Proteomes" id="UP000008694">
    <property type="component" value="Unassembled WGS sequence"/>
</dbReference>